<sequence>MKVALVYDRVNKWGGAERVLLALHELFPNAPLYTSVYDEKKAAWASVFPKVTPSFLQRIPGANSNHELLAPLMPIAFESLDFSGFDLVITVTSEAAKGIITKPGTLHVCYCLTPTRYLWSHYDDYFKGSIFKVMTKPIISYLRSWDKIAAQRPDVIVAISTEVQKRIKKYYDRESEIIYPPVDVERFKIEDSRFKNRNYFLIVGRLVPYKKVDLAIEAFNELGLPLVIVGEGSEEGKLRTMAKSYVKFLGFVNEEDLPGIYKDAKAFIYPQDEDFGITAVEAQASGVPVIAYRAGGALDTVINKKTGIFFDNQSKESLTKAVITFEEDFSERIKPEDCINNTNRFSKDRFKKEFLNMVEKYY</sequence>
<dbReference type="InterPro" id="IPR050194">
    <property type="entry name" value="Glycosyltransferase_grp1"/>
</dbReference>
<dbReference type="PANTHER" id="PTHR45947:SF3">
    <property type="entry name" value="SULFOQUINOVOSYL TRANSFERASE SQD2"/>
    <property type="match status" value="1"/>
</dbReference>
<dbReference type="GO" id="GO:0016757">
    <property type="term" value="F:glycosyltransferase activity"/>
    <property type="evidence" value="ECO:0007669"/>
    <property type="project" value="InterPro"/>
</dbReference>
<dbReference type="PANTHER" id="PTHR45947">
    <property type="entry name" value="SULFOQUINOVOSYL TRANSFERASE SQD2"/>
    <property type="match status" value="1"/>
</dbReference>
<dbReference type="EMBL" id="MGFQ01000008">
    <property type="protein sequence ID" value="OGM10481.1"/>
    <property type="molecule type" value="Genomic_DNA"/>
</dbReference>
<feature type="domain" description="Glycosyl transferase family 1" evidence="1">
    <location>
        <begin position="191"/>
        <end position="342"/>
    </location>
</feature>
<gene>
    <name evidence="2" type="ORF">A2Z67_00870</name>
</gene>
<evidence type="ECO:0000313" key="3">
    <source>
        <dbReference type="Proteomes" id="UP000176939"/>
    </source>
</evidence>
<organism evidence="2 3">
    <name type="scientific">Candidatus Woesebacteria bacterium RBG_13_36_22</name>
    <dbReference type="NCBI Taxonomy" id="1802478"/>
    <lineage>
        <taxon>Bacteria</taxon>
        <taxon>Candidatus Woeseibacteriota</taxon>
    </lineage>
</organism>
<dbReference type="AlphaFoldDB" id="A0A1F7X678"/>
<protein>
    <recommendedName>
        <fullName evidence="1">Glycosyl transferase family 1 domain-containing protein</fullName>
    </recommendedName>
</protein>
<proteinExistence type="predicted"/>
<dbReference type="Proteomes" id="UP000176939">
    <property type="component" value="Unassembled WGS sequence"/>
</dbReference>
<dbReference type="Pfam" id="PF00534">
    <property type="entry name" value="Glycos_transf_1"/>
    <property type="match status" value="1"/>
</dbReference>
<comment type="caution">
    <text evidence="2">The sequence shown here is derived from an EMBL/GenBank/DDBJ whole genome shotgun (WGS) entry which is preliminary data.</text>
</comment>
<accession>A0A1F7X678</accession>
<dbReference type="SUPFAM" id="SSF53756">
    <property type="entry name" value="UDP-Glycosyltransferase/glycogen phosphorylase"/>
    <property type="match status" value="1"/>
</dbReference>
<reference evidence="2 3" key="1">
    <citation type="journal article" date="2016" name="Nat. Commun.">
        <title>Thousands of microbial genomes shed light on interconnected biogeochemical processes in an aquifer system.</title>
        <authorList>
            <person name="Anantharaman K."/>
            <person name="Brown C.T."/>
            <person name="Hug L.A."/>
            <person name="Sharon I."/>
            <person name="Castelle C.J."/>
            <person name="Probst A.J."/>
            <person name="Thomas B.C."/>
            <person name="Singh A."/>
            <person name="Wilkins M.J."/>
            <person name="Karaoz U."/>
            <person name="Brodie E.L."/>
            <person name="Williams K.H."/>
            <person name="Hubbard S.S."/>
            <person name="Banfield J.F."/>
        </authorList>
    </citation>
    <scope>NUCLEOTIDE SEQUENCE [LARGE SCALE GENOMIC DNA]</scope>
</reference>
<dbReference type="Gene3D" id="3.40.50.2000">
    <property type="entry name" value="Glycogen Phosphorylase B"/>
    <property type="match status" value="2"/>
</dbReference>
<evidence type="ECO:0000259" key="1">
    <source>
        <dbReference type="Pfam" id="PF00534"/>
    </source>
</evidence>
<dbReference type="InterPro" id="IPR001296">
    <property type="entry name" value="Glyco_trans_1"/>
</dbReference>
<evidence type="ECO:0000313" key="2">
    <source>
        <dbReference type="EMBL" id="OGM10481.1"/>
    </source>
</evidence>
<name>A0A1F7X678_9BACT</name>